<evidence type="ECO:0000313" key="11">
    <source>
        <dbReference type="Proteomes" id="UP000319756"/>
    </source>
</evidence>
<dbReference type="GO" id="GO:0005506">
    <property type="term" value="F:iron ion binding"/>
    <property type="evidence" value="ECO:0007669"/>
    <property type="project" value="InterPro"/>
</dbReference>
<dbReference type="SUPFAM" id="SSF46626">
    <property type="entry name" value="Cytochrome c"/>
    <property type="match status" value="1"/>
</dbReference>
<accession>A0A514LD59</accession>
<dbReference type="PIRSF" id="PIRSF000025">
    <property type="entry name" value="Cytc_Bsub_c550"/>
    <property type="match status" value="1"/>
</dbReference>
<protein>
    <submittedName>
        <fullName evidence="10">Cytochrome c</fullName>
    </submittedName>
</protein>
<dbReference type="EMBL" id="CP035485">
    <property type="protein sequence ID" value="QDI89790.1"/>
    <property type="molecule type" value="Genomic_DNA"/>
</dbReference>
<evidence type="ECO:0000256" key="5">
    <source>
        <dbReference type="ARBA" id="ARBA00023004"/>
    </source>
</evidence>
<keyword evidence="8" id="KW-0472">Membrane</keyword>
<comment type="PTM">
    <text evidence="6">Binds 1 heme c group covalently per subunit.</text>
</comment>
<keyword evidence="2 6" id="KW-0349">Heme</keyword>
<evidence type="ECO:0000256" key="4">
    <source>
        <dbReference type="ARBA" id="ARBA00022982"/>
    </source>
</evidence>
<dbReference type="Pfam" id="PF13442">
    <property type="entry name" value="Cytochrome_CBB3"/>
    <property type="match status" value="1"/>
</dbReference>
<dbReference type="GO" id="GO:0020037">
    <property type="term" value="F:heme binding"/>
    <property type="evidence" value="ECO:0007669"/>
    <property type="project" value="InterPro"/>
</dbReference>
<keyword evidence="8" id="KW-1133">Transmembrane helix</keyword>
<evidence type="ECO:0000256" key="7">
    <source>
        <dbReference type="PIRSR" id="PIRSR000025-2"/>
    </source>
</evidence>
<dbReference type="GO" id="GO:0009055">
    <property type="term" value="F:electron transfer activity"/>
    <property type="evidence" value="ECO:0007669"/>
    <property type="project" value="InterPro"/>
</dbReference>
<dbReference type="Proteomes" id="UP000319756">
    <property type="component" value="Chromosome"/>
</dbReference>
<dbReference type="KEGG" id="sale:EPH95_00210"/>
<evidence type="ECO:0000256" key="1">
    <source>
        <dbReference type="ARBA" id="ARBA00022448"/>
    </source>
</evidence>
<gene>
    <name evidence="10" type="ORF">EPH95_00210</name>
</gene>
<feature type="binding site" description="axial binding residue" evidence="7">
    <location>
        <position position="95"/>
    </location>
    <ligand>
        <name>heme c</name>
        <dbReference type="ChEBI" id="CHEBI:61717"/>
    </ligand>
    <ligandPart>
        <name>Fe</name>
        <dbReference type="ChEBI" id="CHEBI:18248"/>
    </ligandPart>
</feature>
<evidence type="ECO:0000256" key="8">
    <source>
        <dbReference type="SAM" id="Phobius"/>
    </source>
</evidence>
<dbReference type="RefSeq" id="WP_142086284.1">
    <property type="nucleotide sequence ID" value="NZ_CP035485.1"/>
</dbReference>
<dbReference type="InterPro" id="IPR036909">
    <property type="entry name" value="Cyt_c-like_dom_sf"/>
</dbReference>
<keyword evidence="1" id="KW-0813">Transport</keyword>
<dbReference type="PROSITE" id="PS51007">
    <property type="entry name" value="CYTC"/>
    <property type="match status" value="1"/>
</dbReference>
<dbReference type="Gene3D" id="1.10.760.10">
    <property type="entry name" value="Cytochrome c-like domain"/>
    <property type="match status" value="1"/>
</dbReference>
<evidence type="ECO:0000256" key="2">
    <source>
        <dbReference type="ARBA" id="ARBA00022617"/>
    </source>
</evidence>
<feature type="domain" description="Cytochrome c" evidence="9">
    <location>
        <begin position="47"/>
        <end position="117"/>
    </location>
</feature>
<keyword evidence="5 7" id="KW-0408">Iron</keyword>
<evidence type="ECO:0000259" key="9">
    <source>
        <dbReference type="PROSITE" id="PS51007"/>
    </source>
</evidence>
<reference evidence="11" key="1">
    <citation type="submission" date="2019-01" db="EMBL/GenBank/DDBJ databases">
        <title>Genomic analysis of Salicibibacter sp. NKC3-5.</title>
        <authorList>
            <person name="Oh Y.J."/>
        </authorList>
    </citation>
    <scope>NUCLEOTIDE SEQUENCE [LARGE SCALE GENOMIC DNA]</scope>
    <source>
        <strain evidence="11">NKC3-5</strain>
    </source>
</reference>
<feature type="binding site" description="covalent" evidence="6">
    <location>
        <position position="60"/>
    </location>
    <ligand>
        <name>heme c</name>
        <dbReference type="ChEBI" id="CHEBI:61717"/>
    </ligand>
</feature>
<dbReference type="InterPro" id="IPR012218">
    <property type="entry name" value="Cyt_c_BACSU-c550-type"/>
</dbReference>
<dbReference type="InterPro" id="IPR009056">
    <property type="entry name" value="Cyt_c-like_dom"/>
</dbReference>
<evidence type="ECO:0000256" key="6">
    <source>
        <dbReference type="PIRSR" id="PIRSR000025-1"/>
    </source>
</evidence>
<keyword evidence="3 7" id="KW-0479">Metal-binding</keyword>
<feature type="binding site" description="covalent" evidence="6">
    <location>
        <position position="63"/>
    </location>
    <ligand>
        <name>heme c</name>
        <dbReference type="ChEBI" id="CHEBI:61717"/>
    </ligand>
</feature>
<organism evidence="10 11">
    <name type="scientific">Salicibibacter halophilus</name>
    <dbReference type="NCBI Taxonomy" id="2502791"/>
    <lineage>
        <taxon>Bacteria</taxon>
        <taxon>Bacillati</taxon>
        <taxon>Bacillota</taxon>
        <taxon>Bacilli</taxon>
        <taxon>Bacillales</taxon>
        <taxon>Bacillaceae</taxon>
        <taxon>Salicibibacter</taxon>
    </lineage>
</organism>
<dbReference type="GO" id="GO:0016020">
    <property type="term" value="C:membrane"/>
    <property type="evidence" value="ECO:0007669"/>
    <property type="project" value="InterPro"/>
</dbReference>
<dbReference type="InterPro" id="IPR051811">
    <property type="entry name" value="Cytochrome_c550/c551-like"/>
</dbReference>
<dbReference type="AlphaFoldDB" id="A0A514LD59"/>
<proteinExistence type="predicted"/>
<evidence type="ECO:0000256" key="3">
    <source>
        <dbReference type="ARBA" id="ARBA00022723"/>
    </source>
</evidence>
<keyword evidence="11" id="KW-1185">Reference proteome</keyword>
<evidence type="ECO:0000313" key="10">
    <source>
        <dbReference type="EMBL" id="QDI89790.1"/>
    </source>
</evidence>
<sequence length="117" mass="12145">MKGQPLIPFLLIAVAGISLMLILSFVGLGDPAGEEEEGEENGNGEEEAVDVGVELYEENCLSCHGENMEGDSGPAIEGQSADEVMTAIEEGPGSMPEDLVTGEDAEAVAEYVEEGGE</sequence>
<keyword evidence="8" id="KW-0812">Transmembrane</keyword>
<keyword evidence="4" id="KW-0249">Electron transport</keyword>
<dbReference type="OrthoDB" id="7933886at2"/>
<dbReference type="PANTHER" id="PTHR37823">
    <property type="entry name" value="CYTOCHROME C-553-LIKE"/>
    <property type="match status" value="1"/>
</dbReference>
<name>A0A514LD59_9BACI</name>
<feature type="binding site" description="axial binding residue" evidence="7">
    <location>
        <position position="64"/>
    </location>
    <ligand>
        <name>heme c</name>
        <dbReference type="ChEBI" id="CHEBI:61717"/>
    </ligand>
    <ligandPart>
        <name>Fe</name>
        <dbReference type="ChEBI" id="CHEBI:18248"/>
    </ligandPart>
</feature>
<dbReference type="PANTHER" id="PTHR37823:SF4">
    <property type="entry name" value="MENAQUINOL-CYTOCHROME C REDUCTASE CYTOCHROME B_C SUBUNIT"/>
    <property type="match status" value="1"/>
</dbReference>
<feature type="transmembrane region" description="Helical" evidence="8">
    <location>
        <begin position="6"/>
        <end position="28"/>
    </location>
</feature>